<dbReference type="PANTHER" id="PTHR10570:SF8">
    <property type="entry name" value="T-CELL SURFACE GLYCOPROTEIN CD3 GAMMA CHAIN"/>
    <property type="match status" value="1"/>
</dbReference>
<dbReference type="GeneID" id="115560938"/>
<dbReference type="GO" id="GO:0009897">
    <property type="term" value="C:external side of plasma membrane"/>
    <property type="evidence" value="ECO:0007669"/>
    <property type="project" value="TreeGrafter"/>
</dbReference>
<proteinExistence type="predicted"/>
<feature type="signal peptide" evidence="3">
    <location>
        <begin position="1"/>
        <end position="18"/>
    </location>
</feature>
<dbReference type="PANTHER" id="PTHR10570">
    <property type="entry name" value="T-CELL SURFACE GLYCOPROTEIN CD3 GAMMA CHAIN / DELTA CHAIN"/>
    <property type="match status" value="1"/>
</dbReference>
<dbReference type="GO" id="GO:0045059">
    <property type="term" value="P:positive thymic T cell selection"/>
    <property type="evidence" value="ECO:0007669"/>
    <property type="project" value="TreeGrafter"/>
</dbReference>
<reference evidence="4" key="1">
    <citation type="submission" date="2025-08" db="UniProtKB">
        <authorList>
            <consortium name="Ensembl"/>
        </authorList>
    </citation>
    <scope>IDENTIFICATION</scope>
</reference>
<feature type="region of interest" description="Disordered" evidence="1">
    <location>
        <begin position="100"/>
        <end position="125"/>
    </location>
</feature>
<dbReference type="GO" id="GO:0042105">
    <property type="term" value="C:alpha-beta T cell receptor complex"/>
    <property type="evidence" value="ECO:0007669"/>
    <property type="project" value="TreeGrafter"/>
</dbReference>
<evidence type="ECO:0000256" key="2">
    <source>
        <dbReference type="SAM" id="Phobius"/>
    </source>
</evidence>
<feature type="chain" id="PRO_5034633749" evidence="3">
    <location>
        <begin position="19"/>
        <end position="145"/>
    </location>
</feature>
<dbReference type="Proteomes" id="UP000694546">
    <property type="component" value="Chromosome 16"/>
</dbReference>
<accession>A0A8C5FC28</accession>
<keyword evidence="2" id="KW-0812">Transmembrane</keyword>
<dbReference type="AlphaFoldDB" id="A0A8C5FC28"/>
<keyword evidence="2" id="KW-0472">Membrane</keyword>
<name>A0A8C5FC28_GADMO</name>
<keyword evidence="3" id="KW-0732">Signal</keyword>
<keyword evidence="5" id="KW-1185">Reference proteome</keyword>
<evidence type="ECO:0000256" key="3">
    <source>
        <dbReference type="SAM" id="SignalP"/>
    </source>
</evidence>
<feature type="transmembrane region" description="Helical" evidence="2">
    <location>
        <begin position="70"/>
        <end position="92"/>
    </location>
</feature>
<evidence type="ECO:0000256" key="1">
    <source>
        <dbReference type="SAM" id="MobiDB-lite"/>
    </source>
</evidence>
<dbReference type="GO" id="GO:0004888">
    <property type="term" value="F:transmembrane signaling receptor activity"/>
    <property type="evidence" value="ECO:0007669"/>
    <property type="project" value="TreeGrafter"/>
</dbReference>
<reference evidence="4" key="2">
    <citation type="submission" date="2025-09" db="UniProtKB">
        <authorList>
            <consortium name="Ensembl"/>
        </authorList>
    </citation>
    <scope>IDENTIFICATION</scope>
</reference>
<dbReference type="RefSeq" id="XP_030236480.1">
    <property type="nucleotide sequence ID" value="XM_030380620.1"/>
</dbReference>
<dbReference type="GeneTree" id="ENSGT00940000173857"/>
<dbReference type="KEGG" id="gmh:115560938"/>
<protein>
    <submittedName>
        <fullName evidence="4">T-cell surface glycoprotein CD3 delta chain-like</fullName>
    </submittedName>
</protein>
<dbReference type="OrthoDB" id="8941324at2759"/>
<gene>
    <name evidence="4" type="primary">LOC115560938</name>
</gene>
<dbReference type="Ensembl" id="ENSGMOT00000047793.1">
    <property type="protein sequence ID" value="ENSGMOP00000025700.1"/>
    <property type="gene ID" value="ENSGMOG00000037133.1"/>
</dbReference>
<organism evidence="4 5">
    <name type="scientific">Gadus morhua</name>
    <name type="common">Atlantic cod</name>
    <dbReference type="NCBI Taxonomy" id="8049"/>
    <lineage>
        <taxon>Eukaryota</taxon>
        <taxon>Metazoa</taxon>
        <taxon>Chordata</taxon>
        <taxon>Craniata</taxon>
        <taxon>Vertebrata</taxon>
        <taxon>Euteleostomi</taxon>
        <taxon>Actinopterygii</taxon>
        <taxon>Neopterygii</taxon>
        <taxon>Teleostei</taxon>
        <taxon>Neoteleostei</taxon>
        <taxon>Acanthomorphata</taxon>
        <taxon>Zeiogadaria</taxon>
        <taxon>Gadariae</taxon>
        <taxon>Gadiformes</taxon>
        <taxon>Gadoidei</taxon>
        <taxon>Gadidae</taxon>
        <taxon>Gadus</taxon>
    </lineage>
</organism>
<sequence length="145" mass="16338">MLTMRLLICLLLFWITEAKVVIDNSGQLNCNGSMQDLLYEDRAEELNCGEKIYIRIRTCDNCIEMEPWSMAGLAVGNLVSTALIGVAVYLVASHAQMPSRTADSQSSDRQHLFPANPRPRVDNGIYQDLNTRRSKDTYDVLAARR</sequence>
<dbReference type="GO" id="GO:0007166">
    <property type="term" value="P:cell surface receptor signaling pathway"/>
    <property type="evidence" value="ECO:0007669"/>
    <property type="project" value="TreeGrafter"/>
</dbReference>
<dbReference type="InterPro" id="IPR015484">
    <property type="entry name" value="CD3_esu/gsu/dsu"/>
</dbReference>
<evidence type="ECO:0000313" key="4">
    <source>
        <dbReference type="Ensembl" id="ENSGMOP00000025700.1"/>
    </source>
</evidence>
<evidence type="ECO:0000313" key="5">
    <source>
        <dbReference type="Proteomes" id="UP000694546"/>
    </source>
</evidence>
<keyword evidence="2" id="KW-1133">Transmembrane helix</keyword>